<proteinExistence type="predicted"/>
<organism evidence="2 3">
    <name type="scientific">Streptomyces himastatinicus ATCC 53653</name>
    <dbReference type="NCBI Taxonomy" id="457427"/>
    <lineage>
        <taxon>Bacteria</taxon>
        <taxon>Bacillati</taxon>
        <taxon>Actinomycetota</taxon>
        <taxon>Actinomycetes</taxon>
        <taxon>Kitasatosporales</taxon>
        <taxon>Streptomycetaceae</taxon>
        <taxon>Streptomyces</taxon>
        <taxon>Streptomyces violaceusniger group</taxon>
    </lineage>
</organism>
<dbReference type="STRING" id="457427.SSOG_01023"/>
<dbReference type="AlphaFoldDB" id="D9WHQ9"/>
<feature type="transmembrane region" description="Helical" evidence="1">
    <location>
        <begin position="55"/>
        <end position="75"/>
    </location>
</feature>
<dbReference type="HOGENOM" id="CLU_183045_2_0_11"/>
<gene>
    <name evidence="2" type="ORF">SSOG_01023</name>
</gene>
<evidence type="ECO:0000313" key="2">
    <source>
        <dbReference type="EMBL" id="EFL21311.1"/>
    </source>
</evidence>
<dbReference type="PANTHER" id="PTHR40034">
    <property type="entry name" value="BSL5891 PROTEIN"/>
    <property type="match status" value="1"/>
</dbReference>
<evidence type="ECO:0000256" key="1">
    <source>
        <dbReference type="SAM" id="Phobius"/>
    </source>
</evidence>
<dbReference type="EMBL" id="GG657754">
    <property type="protein sequence ID" value="EFL21311.1"/>
    <property type="molecule type" value="Genomic_DNA"/>
</dbReference>
<protein>
    <submittedName>
        <fullName evidence="2">Putative membrane protein</fullName>
    </submittedName>
</protein>
<name>D9WHQ9_9ACTN</name>
<dbReference type="PANTHER" id="PTHR40034:SF1">
    <property type="entry name" value="BSL5891 PROTEIN"/>
    <property type="match status" value="1"/>
</dbReference>
<dbReference type="Proteomes" id="UP000003963">
    <property type="component" value="Unassembled WGS sequence"/>
</dbReference>
<sequence>MSSPEEPRPVCGVRPAQEVLDVKPIHLLGAIPFLGILGGIFFVNRVTPYVLGMPFILFWLVLWVVLISATMAVIYRLDPANREEDAA</sequence>
<keyword evidence="1" id="KW-0472">Membrane</keyword>
<keyword evidence="1" id="KW-1133">Transmembrane helix</keyword>
<reference evidence="2 3" key="1">
    <citation type="submission" date="2009-02" db="EMBL/GenBank/DDBJ databases">
        <title>Annotation of Streptomyces hygroscopicus strain ATCC 53653.</title>
        <authorList>
            <consortium name="The Broad Institute Genome Sequencing Platform"/>
            <consortium name="Broad Institute Microbial Sequencing Center"/>
            <person name="Fischbach M."/>
            <person name="Godfrey P."/>
            <person name="Ward D."/>
            <person name="Young S."/>
            <person name="Zeng Q."/>
            <person name="Koehrsen M."/>
            <person name="Alvarado L."/>
            <person name="Berlin A.M."/>
            <person name="Bochicchio J."/>
            <person name="Borenstein D."/>
            <person name="Chapman S.B."/>
            <person name="Chen Z."/>
            <person name="Engels R."/>
            <person name="Freedman E."/>
            <person name="Gellesch M."/>
            <person name="Goldberg J."/>
            <person name="Griggs A."/>
            <person name="Gujja S."/>
            <person name="Heilman E.R."/>
            <person name="Heiman D.I."/>
            <person name="Hepburn T.A."/>
            <person name="Howarth C."/>
            <person name="Jen D."/>
            <person name="Larson L."/>
            <person name="Lewis B."/>
            <person name="Mehta T."/>
            <person name="Park D."/>
            <person name="Pearson M."/>
            <person name="Richards J."/>
            <person name="Roberts A."/>
            <person name="Saif S."/>
            <person name="Shea T.D."/>
            <person name="Shenoy N."/>
            <person name="Sisk P."/>
            <person name="Stolte C."/>
            <person name="Sykes S.N."/>
            <person name="Thomson T."/>
            <person name="Walk T."/>
            <person name="White J."/>
            <person name="Yandava C."/>
            <person name="Straight P."/>
            <person name="Clardy J."/>
            <person name="Hung D."/>
            <person name="Kolter R."/>
            <person name="Mekalanos J."/>
            <person name="Walker S."/>
            <person name="Walsh C.T."/>
            <person name="Wieland-Brown L.C."/>
            <person name="Haas B."/>
            <person name="Nusbaum C."/>
            <person name="Birren B."/>
        </authorList>
    </citation>
    <scope>NUCLEOTIDE SEQUENCE [LARGE SCALE GENOMIC DNA]</scope>
    <source>
        <strain evidence="2 3">ATCC 53653</strain>
    </source>
</reference>
<evidence type="ECO:0000313" key="3">
    <source>
        <dbReference type="Proteomes" id="UP000003963"/>
    </source>
</evidence>
<dbReference type="Pfam" id="PF11755">
    <property type="entry name" value="DUF3311"/>
    <property type="match status" value="1"/>
</dbReference>
<keyword evidence="1" id="KW-0812">Transmembrane</keyword>
<feature type="transmembrane region" description="Helical" evidence="1">
    <location>
        <begin position="25"/>
        <end position="43"/>
    </location>
</feature>
<dbReference type="InterPro" id="IPR021741">
    <property type="entry name" value="DUF3311"/>
</dbReference>
<keyword evidence="3" id="KW-1185">Reference proteome</keyword>
<accession>D9WHQ9</accession>